<dbReference type="EMBL" id="CAJOBC010075131">
    <property type="protein sequence ID" value="CAF4256173.1"/>
    <property type="molecule type" value="Genomic_DNA"/>
</dbReference>
<keyword evidence="4" id="KW-1185">Reference proteome</keyword>
<sequence length="125" mass="12185">MKCDTKKKIGLKGQCQQLWKKVEDERGVFKKVEKCCKIARNELHVTIGAGLGAVSVGALRAGAGAGLGAAAGAVAGGAAGIILGPCAIATAAAGAAAGAAVGAAAGVTIGGIRGAIVTLYRRRCK</sequence>
<dbReference type="Proteomes" id="UP000681722">
    <property type="component" value="Unassembled WGS sequence"/>
</dbReference>
<keyword evidence="1" id="KW-0812">Transmembrane</keyword>
<dbReference type="EMBL" id="CAJNOQ010015874">
    <property type="protein sequence ID" value="CAF1370344.1"/>
    <property type="molecule type" value="Genomic_DNA"/>
</dbReference>
<comment type="caution">
    <text evidence="2">The sequence shown here is derived from an EMBL/GenBank/DDBJ whole genome shotgun (WGS) entry which is preliminary data.</text>
</comment>
<keyword evidence="1" id="KW-1133">Transmembrane helix</keyword>
<proteinExistence type="predicted"/>
<accession>A0A815IUH5</accession>
<organism evidence="2 4">
    <name type="scientific">Didymodactylos carnosus</name>
    <dbReference type="NCBI Taxonomy" id="1234261"/>
    <lineage>
        <taxon>Eukaryota</taxon>
        <taxon>Metazoa</taxon>
        <taxon>Spiralia</taxon>
        <taxon>Gnathifera</taxon>
        <taxon>Rotifera</taxon>
        <taxon>Eurotatoria</taxon>
        <taxon>Bdelloidea</taxon>
        <taxon>Philodinida</taxon>
        <taxon>Philodinidae</taxon>
        <taxon>Didymodactylos</taxon>
    </lineage>
</organism>
<dbReference type="Proteomes" id="UP000663829">
    <property type="component" value="Unassembled WGS sequence"/>
</dbReference>
<evidence type="ECO:0000313" key="2">
    <source>
        <dbReference type="EMBL" id="CAF1370344.1"/>
    </source>
</evidence>
<evidence type="ECO:0000256" key="1">
    <source>
        <dbReference type="SAM" id="Phobius"/>
    </source>
</evidence>
<evidence type="ECO:0000313" key="3">
    <source>
        <dbReference type="EMBL" id="CAF4256173.1"/>
    </source>
</evidence>
<name>A0A815IUH5_9BILA</name>
<dbReference type="OrthoDB" id="10628667at2759"/>
<gene>
    <name evidence="2" type="ORF">GPM918_LOCUS31824</name>
    <name evidence="3" type="ORF">SRO942_LOCUS32478</name>
</gene>
<reference evidence="2" key="1">
    <citation type="submission" date="2021-02" db="EMBL/GenBank/DDBJ databases">
        <authorList>
            <person name="Nowell W R."/>
        </authorList>
    </citation>
    <scope>NUCLEOTIDE SEQUENCE</scope>
</reference>
<feature type="transmembrane region" description="Helical" evidence="1">
    <location>
        <begin position="69"/>
        <end position="93"/>
    </location>
</feature>
<evidence type="ECO:0000313" key="4">
    <source>
        <dbReference type="Proteomes" id="UP000663829"/>
    </source>
</evidence>
<dbReference type="AlphaFoldDB" id="A0A815IUH5"/>
<keyword evidence="1" id="KW-0472">Membrane</keyword>
<feature type="transmembrane region" description="Helical" evidence="1">
    <location>
        <begin position="99"/>
        <end position="120"/>
    </location>
</feature>
<protein>
    <submittedName>
        <fullName evidence="2">Uncharacterized protein</fullName>
    </submittedName>
</protein>